<evidence type="ECO:0000256" key="1">
    <source>
        <dbReference type="SAM" id="MobiDB-lite"/>
    </source>
</evidence>
<name>A0A0F9N043_9ZZZZ</name>
<evidence type="ECO:0008006" key="3">
    <source>
        <dbReference type="Google" id="ProtNLM"/>
    </source>
</evidence>
<evidence type="ECO:0000313" key="2">
    <source>
        <dbReference type="EMBL" id="KKN12875.1"/>
    </source>
</evidence>
<proteinExistence type="predicted"/>
<sequence length="326" mass="36354">MNNVNLDKLVLVNLDIDIWSGQAKLQPSDLKGIDTSDLPPETLASLGSKRICSKEHLKVFNKLKARAVRAVLEHGRPFIGGYAYPSKYTDKLEAKLIQIEQEYLAARQQFLKIYEDAVQSWMDDNPKYSDAIKRGALERDEVGERLNFGFQIIAISPIQSPEAQKRLDVRIKGVGDELVDEIADKANEFLDKYLVGQEAVSTQTKRSLVNMRDKVRGLAFLNRKLAPMGQLLDDMILAYGAYAGKKHVEGDGYFQILASTLVLSNREKLTQYIAGELDLGAMTQKLMPGDNSPVTNTDTAREQSSESASELETKEDEGNDSSEGMY</sequence>
<comment type="caution">
    <text evidence="2">The sequence shown here is derived from an EMBL/GenBank/DDBJ whole genome shotgun (WGS) entry which is preliminary data.</text>
</comment>
<protein>
    <recommendedName>
        <fullName evidence="3">DUF3150 domain-containing protein</fullName>
    </recommendedName>
</protein>
<gene>
    <name evidence="2" type="ORF">LCGC14_1011970</name>
</gene>
<dbReference type="AlphaFoldDB" id="A0A0F9N043"/>
<organism evidence="2">
    <name type="scientific">marine sediment metagenome</name>
    <dbReference type="NCBI Taxonomy" id="412755"/>
    <lineage>
        <taxon>unclassified sequences</taxon>
        <taxon>metagenomes</taxon>
        <taxon>ecological metagenomes</taxon>
    </lineage>
</organism>
<dbReference type="InterPro" id="IPR021496">
    <property type="entry name" value="DUF3150"/>
</dbReference>
<reference evidence="2" key="1">
    <citation type="journal article" date="2015" name="Nature">
        <title>Complex archaea that bridge the gap between prokaryotes and eukaryotes.</title>
        <authorList>
            <person name="Spang A."/>
            <person name="Saw J.H."/>
            <person name="Jorgensen S.L."/>
            <person name="Zaremba-Niedzwiedzka K."/>
            <person name="Martijn J."/>
            <person name="Lind A.E."/>
            <person name="van Eijk R."/>
            <person name="Schleper C."/>
            <person name="Guy L."/>
            <person name="Ettema T.J."/>
        </authorList>
    </citation>
    <scope>NUCLEOTIDE SEQUENCE</scope>
</reference>
<feature type="region of interest" description="Disordered" evidence="1">
    <location>
        <begin position="284"/>
        <end position="326"/>
    </location>
</feature>
<dbReference type="EMBL" id="LAZR01003982">
    <property type="protein sequence ID" value="KKN12875.1"/>
    <property type="molecule type" value="Genomic_DNA"/>
</dbReference>
<dbReference type="Pfam" id="PF11348">
    <property type="entry name" value="DUF3150"/>
    <property type="match status" value="1"/>
</dbReference>
<feature type="non-terminal residue" evidence="2">
    <location>
        <position position="326"/>
    </location>
</feature>
<accession>A0A0F9N043</accession>